<protein>
    <submittedName>
        <fullName evidence="2">Uncharacterized protein</fullName>
    </submittedName>
</protein>
<feature type="compositionally biased region" description="Low complexity" evidence="1">
    <location>
        <begin position="79"/>
        <end position="92"/>
    </location>
</feature>
<dbReference type="Proteomes" id="UP001055247">
    <property type="component" value="Unassembled WGS sequence"/>
</dbReference>
<dbReference type="AlphaFoldDB" id="A0AAV4ZW54"/>
<keyword evidence="3" id="KW-1185">Reference proteome</keyword>
<feature type="region of interest" description="Disordered" evidence="1">
    <location>
        <begin position="52"/>
        <end position="124"/>
    </location>
</feature>
<name>A0AAV4ZW54_9HYPH</name>
<feature type="compositionally biased region" description="Low complexity" evidence="1">
    <location>
        <begin position="105"/>
        <end position="118"/>
    </location>
</feature>
<reference evidence="2" key="2">
    <citation type="submission" date="2021-08" db="EMBL/GenBank/DDBJ databases">
        <authorList>
            <person name="Tani A."/>
            <person name="Ola A."/>
            <person name="Ogura Y."/>
            <person name="Katsura K."/>
            <person name="Hayashi T."/>
        </authorList>
    </citation>
    <scope>NUCLEOTIDE SEQUENCE</scope>
    <source>
        <strain evidence="2">DSM 16372</strain>
    </source>
</reference>
<sequence length="124" mass="13350">MPSVLPRTSTEPMADLSHSPACAPTERGVMRRKSITISPMTSSATERVLEKGALKTGMPRPRAAGRSTWLVPTEKQPTASSRSAAANAASSSWVRERMPRMCTPRSAACSASRSSAFGRRTRFV</sequence>
<accession>A0AAV4ZW54</accession>
<comment type="caution">
    <text evidence="2">The sequence shown here is derived from an EMBL/GenBank/DDBJ whole genome shotgun (WGS) entry which is preliminary data.</text>
</comment>
<reference evidence="2" key="1">
    <citation type="journal article" date="2016" name="Front. Microbiol.">
        <title>Genome Sequence of the Piezophilic, Mesophilic Sulfate-Reducing Bacterium Desulfovibrio indicus J2T.</title>
        <authorList>
            <person name="Cao J."/>
            <person name="Maignien L."/>
            <person name="Shao Z."/>
            <person name="Alain K."/>
            <person name="Jebbar M."/>
        </authorList>
    </citation>
    <scope>NUCLEOTIDE SEQUENCE</scope>
    <source>
        <strain evidence="2">DSM 16372</strain>
    </source>
</reference>
<evidence type="ECO:0000313" key="2">
    <source>
        <dbReference type="EMBL" id="GJD92812.1"/>
    </source>
</evidence>
<dbReference type="EMBL" id="BPQO01000090">
    <property type="protein sequence ID" value="GJD92812.1"/>
    <property type="molecule type" value="Genomic_DNA"/>
</dbReference>
<evidence type="ECO:0000256" key="1">
    <source>
        <dbReference type="SAM" id="MobiDB-lite"/>
    </source>
</evidence>
<feature type="region of interest" description="Disordered" evidence="1">
    <location>
        <begin position="1"/>
        <end position="33"/>
    </location>
</feature>
<feature type="compositionally biased region" description="Polar residues" evidence="1">
    <location>
        <begin position="1"/>
        <end position="11"/>
    </location>
</feature>
<proteinExistence type="predicted"/>
<evidence type="ECO:0000313" key="3">
    <source>
        <dbReference type="Proteomes" id="UP001055247"/>
    </source>
</evidence>
<gene>
    <name evidence="2" type="ORF">BHAOGJBA_6374</name>
</gene>
<organism evidence="2 3">
    <name type="scientific">Methylobacterium hispanicum</name>
    <dbReference type="NCBI Taxonomy" id="270350"/>
    <lineage>
        <taxon>Bacteria</taxon>
        <taxon>Pseudomonadati</taxon>
        <taxon>Pseudomonadota</taxon>
        <taxon>Alphaproteobacteria</taxon>
        <taxon>Hyphomicrobiales</taxon>
        <taxon>Methylobacteriaceae</taxon>
        <taxon>Methylobacterium</taxon>
    </lineage>
</organism>